<reference evidence="16 17" key="1">
    <citation type="submission" date="2019-04" db="EMBL/GenBank/DDBJ databases">
        <title>Geobacter ruber sp. nov., ferric-reducing bacteria isolated from paddy soil.</title>
        <authorList>
            <person name="Xu Z."/>
            <person name="Masuda Y."/>
            <person name="Itoh H."/>
            <person name="Senoo K."/>
        </authorList>
    </citation>
    <scope>NUCLEOTIDE SEQUENCE [LARGE SCALE GENOMIC DNA]</scope>
    <source>
        <strain evidence="16 17">Red88</strain>
    </source>
</reference>
<dbReference type="GO" id="GO:0005886">
    <property type="term" value="C:plasma membrane"/>
    <property type="evidence" value="ECO:0007669"/>
    <property type="project" value="UniProtKB-SubCell"/>
</dbReference>
<dbReference type="RefSeq" id="WP_149307386.1">
    <property type="nucleotide sequence ID" value="NZ_SRSD01000005.1"/>
</dbReference>
<evidence type="ECO:0000256" key="15">
    <source>
        <dbReference type="SAM" id="Coils"/>
    </source>
</evidence>
<comment type="function">
    <text evidence="11">Component of the F(0) channel, it forms part of the peripheral stalk, linking F(1) to F(0). The b'-subunit is a diverged and duplicated form of b found in plants and photosynthetic bacteria.</text>
</comment>
<dbReference type="Pfam" id="PF00430">
    <property type="entry name" value="ATP-synt_B"/>
    <property type="match status" value="1"/>
</dbReference>
<comment type="function">
    <text evidence="10 13">F(1)F(0) ATP synthase produces ATP from ADP in the presence of a proton or sodium gradient. F-type ATPases consist of two structural domains, F(1) containing the extramembraneous catalytic core and F(0) containing the membrane proton channel, linked together by a central stalk and a peripheral stalk. During catalysis, ATP synthesis in the catalytic domain of F(1) is coupled via a rotary mechanism of the central stalk subunits to proton translocation.</text>
</comment>
<evidence type="ECO:0000256" key="5">
    <source>
        <dbReference type="ARBA" id="ARBA00022781"/>
    </source>
</evidence>
<dbReference type="AlphaFoldDB" id="A0A5A9XEV2"/>
<dbReference type="PANTHER" id="PTHR34264">
    <property type="entry name" value="ATP SYNTHASE SUBUNIT B, CHLOROPLASTIC"/>
    <property type="match status" value="1"/>
</dbReference>
<comment type="similarity">
    <text evidence="13 14">Belongs to the ATPase B chain family.</text>
</comment>
<keyword evidence="2 13" id="KW-1003">Cell membrane</keyword>
<dbReference type="GO" id="GO:0046933">
    <property type="term" value="F:proton-transporting ATP synthase activity, rotational mechanism"/>
    <property type="evidence" value="ECO:0007669"/>
    <property type="project" value="UniProtKB-UniRule"/>
</dbReference>
<evidence type="ECO:0000256" key="14">
    <source>
        <dbReference type="RuleBase" id="RU003848"/>
    </source>
</evidence>
<name>A0A5A9XEV2_9BACT</name>
<gene>
    <name evidence="13" type="primary">atpF</name>
    <name evidence="16" type="ORF">ET418_09590</name>
</gene>
<evidence type="ECO:0000256" key="11">
    <source>
        <dbReference type="ARBA" id="ARBA00025614"/>
    </source>
</evidence>
<proteinExistence type="inferred from homology"/>
<evidence type="ECO:0000256" key="3">
    <source>
        <dbReference type="ARBA" id="ARBA00022547"/>
    </source>
</evidence>
<keyword evidence="15" id="KW-0175">Coiled coil</keyword>
<dbReference type="CDD" id="cd06503">
    <property type="entry name" value="ATP-synt_Fo_b"/>
    <property type="match status" value="1"/>
</dbReference>
<keyword evidence="1 13" id="KW-0813">Transport</keyword>
<feature type="transmembrane region" description="Helical" evidence="13">
    <location>
        <begin position="50"/>
        <end position="68"/>
    </location>
</feature>
<evidence type="ECO:0000256" key="13">
    <source>
        <dbReference type="HAMAP-Rule" id="MF_01398"/>
    </source>
</evidence>
<evidence type="ECO:0000256" key="9">
    <source>
        <dbReference type="ARBA" id="ARBA00023310"/>
    </source>
</evidence>
<dbReference type="EMBL" id="SRSD01000005">
    <property type="protein sequence ID" value="KAA0891687.1"/>
    <property type="molecule type" value="Genomic_DNA"/>
</dbReference>
<keyword evidence="5 13" id="KW-0375">Hydrogen ion transport</keyword>
<comment type="subcellular location">
    <subcellularLocation>
        <location evidence="13">Cell membrane</location>
        <topology evidence="13">Single-pass membrane protein</topology>
    </subcellularLocation>
    <subcellularLocation>
        <location evidence="12">Endomembrane system</location>
        <topology evidence="12">Single-pass membrane protein</topology>
    </subcellularLocation>
</comment>
<dbReference type="InterPro" id="IPR002146">
    <property type="entry name" value="ATP_synth_b/b'su_bac/chlpt"/>
</dbReference>
<evidence type="ECO:0000256" key="10">
    <source>
        <dbReference type="ARBA" id="ARBA00025198"/>
    </source>
</evidence>
<accession>A0A5A9XEV2</accession>
<keyword evidence="6 13" id="KW-1133">Transmembrane helix</keyword>
<evidence type="ECO:0000256" key="4">
    <source>
        <dbReference type="ARBA" id="ARBA00022692"/>
    </source>
</evidence>
<protein>
    <recommendedName>
        <fullName evidence="13">ATP synthase subunit b</fullName>
    </recommendedName>
    <alternativeName>
        <fullName evidence="13">ATP synthase F(0) sector subunit b</fullName>
    </alternativeName>
    <alternativeName>
        <fullName evidence="13">ATPase subunit I</fullName>
    </alternativeName>
    <alternativeName>
        <fullName evidence="13">F-type ATPase subunit b</fullName>
        <shortName evidence="13">F-ATPase subunit b</shortName>
    </alternativeName>
</protein>
<evidence type="ECO:0000256" key="8">
    <source>
        <dbReference type="ARBA" id="ARBA00023136"/>
    </source>
</evidence>
<dbReference type="PANTHER" id="PTHR34264:SF3">
    <property type="entry name" value="ATP SYNTHASE SUBUNIT B, CHLOROPLASTIC"/>
    <property type="match status" value="1"/>
</dbReference>
<comment type="caution">
    <text evidence="13">Lacks conserved residue(s) required for the propagation of feature annotation.</text>
</comment>
<keyword evidence="3 13" id="KW-0138">CF(0)</keyword>
<evidence type="ECO:0000256" key="6">
    <source>
        <dbReference type="ARBA" id="ARBA00022989"/>
    </source>
</evidence>
<keyword evidence="17" id="KW-1185">Reference proteome</keyword>
<dbReference type="OrthoDB" id="5471016at2"/>
<dbReference type="GO" id="GO:0045259">
    <property type="term" value="C:proton-transporting ATP synthase complex"/>
    <property type="evidence" value="ECO:0007669"/>
    <property type="project" value="UniProtKB-KW"/>
</dbReference>
<keyword evidence="7 13" id="KW-0406">Ion transport</keyword>
<comment type="subunit">
    <text evidence="13">F-type ATPases have 2 components, F(1) - the catalytic core - and F(0) - the membrane proton channel. F(1) has five subunits: alpha(3), beta(3), gamma(1), delta(1), epsilon(1). F(0) has three main subunits: a(1), b(2) and c(10-14). The alpha and beta chains form an alternating ring which encloses part of the gamma chain. F(1) is attached to F(0) by a central stalk formed by the gamma and epsilon chains, while a peripheral stalk is formed by the delta and b chains.</text>
</comment>
<sequence>MLMVSDRTKKITFSLVYVAAIVLAASTGFANEGGEGAHQADHAAAQMKDLGWRVLNFAVLVGIIVWALKKANVKGTLAARQTQIEKDLKDAQEGKAAAEAKLAEYSTKLDQASREIDELHAAIVREGEQEKERIIAEAKVAAQKIALQATQSAEQETLKARAELRAEAARLAVEIATGTLTGAIQKADHDRFVGEYLDKVVQIQ</sequence>
<evidence type="ECO:0000256" key="2">
    <source>
        <dbReference type="ARBA" id="ARBA00022475"/>
    </source>
</evidence>
<organism evidence="16 17">
    <name type="scientific">Oryzomonas rubra</name>
    <dbReference type="NCBI Taxonomy" id="2509454"/>
    <lineage>
        <taxon>Bacteria</taxon>
        <taxon>Pseudomonadati</taxon>
        <taxon>Thermodesulfobacteriota</taxon>
        <taxon>Desulfuromonadia</taxon>
        <taxon>Geobacterales</taxon>
        <taxon>Geobacteraceae</taxon>
        <taxon>Oryzomonas</taxon>
    </lineage>
</organism>
<feature type="coiled-coil region" evidence="15">
    <location>
        <begin position="81"/>
        <end position="129"/>
    </location>
</feature>
<evidence type="ECO:0000313" key="16">
    <source>
        <dbReference type="EMBL" id="KAA0891687.1"/>
    </source>
</evidence>
<comment type="caution">
    <text evidence="16">The sequence shown here is derived from an EMBL/GenBank/DDBJ whole genome shotgun (WGS) entry which is preliminary data.</text>
</comment>
<evidence type="ECO:0000256" key="7">
    <source>
        <dbReference type="ARBA" id="ARBA00023065"/>
    </source>
</evidence>
<feature type="transmembrane region" description="Helical" evidence="13">
    <location>
        <begin position="12"/>
        <end position="30"/>
    </location>
</feature>
<keyword evidence="8 13" id="KW-0472">Membrane</keyword>
<keyword evidence="9 13" id="KW-0066">ATP synthesis</keyword>
<evidence type="ECO:0000256" key="1">
    <source>
        <dbReference type="ARBA" id="ARBA00022448"/>
    </source>
</evidence>
<dbReference type="GO" id="GO:0012505">
    <property type="term" value="C:endomembrane system"/>
    <property type="evidence" value="ECO:0007669"/>
    <property type="project" value="UniProtKB-SubCell"/>
</dbReference>
<evidence type="ECO:0000256" key="12">
    <source>
        <dbReference type="ARBA" id="ARBA00037847"/>
    </source>
</evidence>
<dbReference type="HAMAP" id="MF_01398">
    <property type="entry name" value="ATP_synth_b_bprime"/>
    <property type="match status" value="1"/>
</dbReference>
<keyword evidence="4 13" id="KW-0812">Transmembrane</keyword>
<evidence type="ECO:0000313" key="17">
    <source>
        <dbReference type="Proteomes" id="UP000324298"/>
    </source>
</evidence>
<dbReference type="Proteomes" id="UP000324298">
    <property type="component" value="Unassembled WGS sequence"/>
</dbReference>